<sequence length="359" mass="39075">MAKMTAVPPATSFESEDAPLFSVNKDETDEKKNALTLPRLNIGPKAEPAKAKAAYKPAFVFASRKGEVDKKEKVEWGLLESPWRKVAFSADNREALVDSVSSYKPSCASVSEARVLLLGPVGAGKSSFISSVHSAFSGRVTNRAMVGTSSTSFTQKLRSYTIRRRGESGDQPVALTLCDTMGLGTADMTGPSLHDVLSVIKGHAPEGHKFSPDQPLRTETLGYVKKPLASERIHCVAFVLDATKIDSYGKGMGGTFQQLREHISNLGVHQVALLTHVDQLCPETACDITKVYRSRLVQNTMEKAAALLGMSMSYLVPVKNYSCELDVEGDTDTLLLSAVQHLLQYVELHFQDLADLRLV</sequence>
<evidence type="ECO:0008006" key="4">
    <source>
        <dbReference type="Google" id="ProtNLM"/>
    </source>
</evidence>
<evidence type="ECO:0000313" key="3">
    <source>
        <dbReference type="Proteomes" id="UP001152803"/>
    </source>
</evidence>
<dbReference type="InterPro" id="IPR027417">
    <property type="entry name" value="P-loop_NTPase"/>
</dbReference>
<organism evidence="2 3">
    <name type="scientific">Conger conger</name>
    <name type="common">Conger eel</name>
    <name type="synonym">Muraena conger</name>
    <dbReference type="NCBI Taxonomy" id="82655"/>
    <lineage>
        <taxon>Eukaryota</taxon>
        <taxon>Metazoa</taxon>
        <taxon>Chordata</taxon>
        <taxon>Craniata</taxon>
        <taxon>Vertebrata</taxon>
        <taxon>Euteleostomi</taxon>
        <taxon>Actinopterygii</taxon>
        <taxon>Neopterygii</taxon>
        <taxon>Teleostei</taxon>
        <taxon>Anguilliformes</taxon>
        <taxon>Congridae</taxon>
        <taxon>Conger</taxon>
    </lineage>
</organism>
<protein>
    <recommendedName>
        <fullName evidence="4">Interferon-induced protein 44-like</fullName>
    </recommendedName>
</protein>
<reference evidence="2" key="1">
    <citation type="journal article" date="2023" name="Science">
        <title>Genome structures resolve the early diversification of teleost fishes.</title>
        <authorList>
            <person name="Parey E."/>
            <person name="Louis A."/>
            <person name="Montfort J."/>
            <person name="Bouchez O."/>
            <person name="Roques C."/>
            <person name="Iampietro C."/>
            <person name="Lluch J."/>
            <person name="Castinel A."/>
            <person name="Donnadieu C."/>
            <person name="Desvignes T."/>
            <person name="Floi Bucao C."/>
            <person name="Jouanno E."/>
            <person name="Wen M."/>
            <person name="Mejri S."/>
            <person name="Dirks R."/>
            <person name="Jansen H."/>
            <person name="Henkel C."/>
            <person name="Chen W.J."/>
            <person name="Zahm M."/>
            <person name="Cabau C."/>
            <person name="Klopp C."/>
            <person name="Thompson A.W."/>
            <person name="Robinson-Rechavi M."/>
            <person name="Braasch I."/>
            <person name="Lecointre G."/>
            <person name="Bobe J."/>
            <person name="Postlethwait J.H."/>
            <person name="Berthelot C."/>
            <person name="Roest Crollius H."/>
            <person name="Guiguen Y."/>
        </authorList>
    </citation>
    <scope>NUCLEOTIDE SEQUENCE</scope>
    <source>
        <strain evidence="2">Concon-B</strain>
    </source>
</reference>
<name>A0A9Q1DQR3_CONCO</name>
<gene>
    <name evidence="2" type="ORF">COCON_G00058030</name>
</gene>
<dbReference type="AlphaFoldDB" id="A0A9Q1DQR3"/>
<dbReference type="Gene3D" id="3.40.50.300">
    <property type="entry name" value="P-loop containing nucleotide triphosphate hydrolases"/>
    <property type="match status" value="1"/>
</dbReference>
<dbReference type="PANTHER" id="PTHR14241:SF28">
    <property type="entry name" value="INTERFERON-INDUCED PROTEIN 44-LIKE"/>
    <property type="match status" value="1"/>
</dbReference>
<dbReference type="GO" id="GO:0006955">
    <property type="term" value="P:immune response"/>
    <property type="evidence" value="ECO:0007669"/>
    <property type="project" value="TreeGrafter"/>
</dbReference>
<proteinExistence type="predicted"/>
<keyword evidence="3" id="KW-1185">Reference proteome</keyword>
<dbReference type="SUPFAM" id="SSF52540">
    <property type="entry name" value="P-loop containing nucleoside triphosphate hydrolases"/>
    <property type="match status" value="1"/>
</dbReference>
<dbReference type="OrthoDB" id="25620at2759"/>
<evidence type="ECO:0000313" key="2">
    <source>
        <dbReference type="EMBL" id="KAJ8278737.1"/>
    </source>
</evidence>
<dbReference type="PANTHER" id="PTHR14241">
    <property type="entry name" value="INTERFERON-INDUCED PROTEIN 44"/>
    <property type="match status" value="1"/>
</dbReference>
<dbReference type="EMBL" id="JAFJMO010000004">
    <property type="protein sequence ID" value="KAJ8278737.1"/>
    <property type="molecule type" value="Genomic_DNA"/>
</dbReference>
<dbReference type="Proteomes" id="UP001152803">
    <property type="component" value="Unassembled WGS sequence"/>
</dbReference>
<feature type="region of interest" description="Disordered" evidence="1">
    <location>
        <begin position="1"/>
        <end position="27"/>
    </location>
</feature>
<comment type="caution">
    <text evidence="2">The sequence shown here is derived from an EMBL/GenBank/DDBJ whole genome shotgun (WGS) entry which is preliminary data.</text>
</comment>
<accession>A0A9Q1DQR3</accession>
<evidence type="ECO:0000256" key="1">
    <source>
        <dbReference type="SAM" id="MobiDB-lite"/>
    </source>
</evidence>